<accession>A0ABP9NFP3</accession>
<proteinExistence type="predicted"/>
<dbReference type="Gene3D" id="3.40.50.150">
    <property type="entry name" value="Vaccinia Virus protein VP39"/>
    <property type="match status" value="1"/>
</dbReference>
<dbReference type="CDD" id="cd02440">
    <property type="entry name" value="AdoMet_MTases"/>
    <property type="match status" value="1"/>
</dbReference>
<dbReference type="InterPro" id="IPR050508">
    <property type="entry name" value="Methyltransf_Superfamily"/>
</dbReference>
<evidence type="ECO:0000313" key="3">
    <source>
        <dbReference type="Proteomes" id="UP001500804"/>
    </source>
</evidence>
<gene>
    <name evidence="2" type="ORF">GCM10023320_21310</name>
</gene>
<protein>
    <recommendedName>
        <fullName evidence="1">Methyltransferase type 11 domain-containing protein</fullName>
    </recommendedName>
</protein>
<dbReference type="SUPFAM" id="SSF53335">
    <property type="entry name" value="S-adenosyl-L-methionine-dependent methyltransferases"/>
    <property type="match status" value="1"/>
</dbReference>
<dbReference type="InterPro" id="IPR029063">
    <property type="entry name" value="SAM-dependent_MTases_sf"/>
</dbReference>
<dbReference type="PANTHER" id="PTHR42912">
    <property type="entry name" value="METHYLTRANSFERASE"/>
    <property type="match status" value="1"/>
</dbReference>
<evidence type="ECO:0000313" key="2">
    <source>
        <dbReference type="EMBL" id="GAA5118014.1"/>
    </source>
</evidence>
<organism evidence="2 3">
    <name type="scientific">Pseudonocardia adelaidensis</name>
    <dbReference type="NCBI Taxonomy" id="648754"/>
    <lineage>
        <taxon>Bacteria</taxon>
        <taxon>Bacillati</taxon>
        <taxon>Actinomycetota</taxon>
        <taxon>Actinomycetes</taxon>
        <taxon>Pseudonocardiales</taxon>
        <taxon>Pseudonocardiaceae</taxon>
        <taxon>Pseudonocardia</taxon>
    </lineage>
</organism>
<sequence length="284" mass="30068">MSGMLQFDEAGARRLEAVYTTPDVVGQRREVRRILGLRPGEHVVDVGAGPGLLAAEMAAEVGPAGRVHAVEPSESMRALAAARTRAPAATPETAPVEIAPVEIAPVEIMAGSADALPLPDASVDAAVSTQVLEYVADVPGALAEVRRVLRPGGRLLVLDTDWDSIVWHSRDAARTARILAAWDEHLADPHLPRTLAPTLRAAGFTQVRTHVLPLLNVGYDPNTFSAMNASTIGAFVTGRAGIDDADVRDWIDDVTSLGDAAFFSLNRYVFLASKPVRPLPASPG</sequence>
<feature type="domain" description="Methyltransferase type 11" evidence="1">
    <location>
        <begin position="44"/>
        <end position="157"/>
    </location>
</feature>
<dbReference type="Proteomes" id="UP001500804">
    <property type="component" value="Unassembled WGS sequence"/>
</dbReference>
<dbReference type="PANTHER" id="PTHR42912:SF93">
    <property type="entry name" value="N6-ADENOSINE-METHYLTRANSFERASE TMT1A"/>
    <property type="match status" value="1"/>
</dbReference>
<comment type="caution">
    <text evidence="2">The sequence shown here is derived from an EMBL/GenBank/DDBJ whole genome shotgun (WGS) entry which is preliminary data.</text>
</comment>
<dbReference type="InterPro" id="IPR013216">
    <property type="entry name" value="Methyltransf_11"/>
</dbReference>
<keyword evidence="3" id="KW-1185">Reference proteome</keyword>
<dbReference type="Pfam" id="PF08241">
    <property type="entry name" value="Methyltransf_11"/>
    <property type="match status" value="1"/>
</dbReference>
<reference evidence="3" key="1">
    <citation type="journal article" date="2019" name="Int. J. Syst. Evol. Microbiol.">
        <title>The Global Catalogue of Microorganisms (GCM) 10K type strain sequencing project: providing services to taxonomists for standard genome sequencing and annotation.</title>
        <authorList>
            <consortium name="The Broad Institute Genomics Platform"/>
            <consortium name="The Broad Institute Genome Sequencing Center for Infectious Disease"/>
            <person name="Wu L."/>
            <person name="Ma J."/>
        </authorList>
    </citation>
    <scope>NUCLEOTIDE SEQUENCE [LARGE SCALE GENOMIC DNA]</scope>
    <source>
        <strain evidence="3">JCM 18302</strain>
    </source>
</reference>
<dbReference type="EMBL" id="BAABJO010000006">
    <property type="protein sequence ID" value="GAA5118014.1"/>
    <property type="molecule type" value="Genomic_DNA"/>
</dbReference>
<name>A0ABP9NFP3_9PSEU</name>
<evidence type="ECO:0000259" key="1">
    <source>
        <dbReference type="Pfam" id="PF08241"/>
    </source>
</evidence>